<keyword evidence="1" id="KW-0496">Mitochondrion</keyword>
<protein>
    <submittedName>
        <fullName evidence="1">Uncharacterized protein</fullName>
    </submittedName>
</protein>
<evidence type="ECO:0000313" key="1">
    <source>
        <dbReference type="EMBL" id="QSE34018.1"/>
    </source>
</evidence>
<geneLocation type="mitochondrion" evidence="1"/>
<reference evidence="1" key="1">
    <citation type="journal article" date="2020" name="Comput. Struct. Biotechnol. J.">
        <title>The mitogenomes of two saprophytic Boletales species (Coniophora) reveals intron dynamics and accumulation of plasmid-derived and non-conserved genes.</title>
        <authorList>
            <person name="Wu P."/>
            <person name="Bao Z."/>
            <person name="Tu W."/>
            <person name="Li L."/>
            <person name="Xiong C."/>
            <person name="Jin X."/>
            <person name="Li P."/>
            <person name="Gui M."/>
            <person name="Huang W."/>
            <person name="Li Q."/>
        </authorList>
    </citation>
    <scope>NUCLEOTIDE SEQUENCE</scope>
</reference>
<accession>A0A896Z1Z1</accession>
<dbReference type="EMBL" id="MT375016">
    <property type="protein sequence ID" value="QSE34018.1"/>
    <property type="molecule type" value="Genomic_DNA"/>
</dbReference>
<gene>
    <name evidence="1" type="primary">orf353</name>
</gene>
<dbReference type="AlphaFoldDB" id="A0A896Z1Z1"/>
<sequence>MRNFFTKKPLITNEILKASSFATSESKLEVYEYLVGEKNMNKNLFGTILGFKKGNSQFSFFVYYSHETGRIERFLYNSSDKEDIRKIWIGKISNMIDHDKIENNNISNVNSDIENLYDILEEYKDYFYGGLLRNYPISYLNFKYLNEGKLNKQFYDMFTIELVRDYFFTFSSFHLTDMEMIKYFSQPLLEDSSTTDIGCGNINEEYLDRVINYHLEQNGNISKTFLVNYYKKLFGMFSATKFIEYNKYYYDYYGKIDNKLRINVPSNFNWEKTNYIFKGRGLECINIPSNSQPSSIKELKKYINSNTVTSRTDLINKIIAFNDLSYQKLMNIYTNYNYNPSMITDDKDFLIRK</sequence>
<proteinExistence type="predicted"/>
<organism evidence="1">
    <name type="scientific">Coniophora puteana</name>
    <dbReference type="NCBI Taxonomy" id="80637"/>
    <lineage>
        <taxon>Eukaryota</taxon>
        <taxon>Fungi</taxon>
        <taxon>Dikarya</taxon>
        <taxon>Basidiomycota</taxon>
        <taxon>Agaricomycotina</taxon>
        <taxon>Agaricomycetes</taxon>
        <taxon>Agaricomycetidae</taxon>
        <taxon>Boletales</taxon>
        <taxon>Coniophorineae</taxon>
        <taxon>Coniophoraceae</taxon>
        <taxon>Coniophora</taxon>
    </lineage>
</organism>
<name>A0A896Z1Z1_9AGAM</name>